<dbReference type="Proteomes" id="UP001221411">
    <property type="component" value="Unassembled WGS sequence"/>
</dbReference>
<organism evidence="1 2">
    <name type="scientific">Polyangium mundeleinium</name>
    <dbReference type="NCBI Taxonomy" id="2995306"/>
    <lineage>
        <taxon>Bacteria</taxon>
        <taxon>Pseudomonadati</taxon>
        <taxon>Myxococcota</taxon>
        <taxon>Polyangia</taxon>
        <taxon>Polyangiales</taxon>
        <taxon>Polyangiaceae</taxon>
        <taxon>Polyangium</taxon>
    </lineage>
</organism>
<accession>A0ABT5F2N3</accession>
<gene>
    <name evidence="1" type="ORF">POL67_40790</name>
</gene>
<dbReference type="EMBL" id="JAQNDO010000001">
    <property type="protein sequence ID" value="MDC0747742.1"/>
    <property type="molecule type" value="Genomic_DNA"/>
</dbReference>
<sequence>MIIGLLLFRGQACESTGSACADRSPVGRGRSLVARLREKLPHLSYERVILPALIRLEEQGVVALVQTRTGDPMAEILREGVTHVELRVPV</sequence>
<evidence type="ECO:0000313" key="1">
    <source>
        <dbReference type="EMBL" id="MDC0747742.1"/>
    </source>
</evidence>
<comment type="caution">
    <text evidence="1">The sequence shown here is derived from an EMBL/GenBank/DDBJ whole genome shotgun (WGS) entry which is preliminary data.</text>
</comment>
<reference evidence="1 2" key="1">
    <citation type="submission" date="2022-11" db="EMBL/GenBank/DDBJ databases">
        <title>Minimal conservation of predation-associated metabolite biosynthetic gene clusters underscores biosynthetic potential of Myxococcota including descriptions for ten novel species: Archangium lansinium sp. nov., Myxococcus landrumus sp. nov., Nannocystis bai.</title>
        <authorList>
            <person name="Ahearne A."/>
            <person name="Stevens C."/>
            <person name="Dowd S."/>
        </authorList>
    </citation>
    <scope>NUCLEOTIDE SEQUENCE [LARGE SCALE GENOMIC DNA]</scope>
    <source>
        <strain evidence="1 2">RJM3</strain>
    </source>
</reference>
<keyword evidence="2" id="KW-1185">Reference proteome</keyword>
<dbReference type="RefSeq" id="WP_271926361.1">
    <property type="nucleotide sequence ID" value="NZ_JAQNDO010000001.1"/>
</dbReference>
<evidence type="ECO:0000313" key="2">
    <source>
        <dbReference type="Proteomes" id="UP001221411"/>
    </source>
</evidence>
<protein>
    <submittedName>
        <fullName evidence="1">Uncharacterized protein</fullName>
    </submittedName>
</protein>
<proteinExistence type="predicted"/>
<name>A0ABT5F2N3_9BACT</name>